<dbReference type="GO" id="GO:0016747">
    <property type="term" value="F:acyltransferase activity, transferring groups other than amino-acyl groups"/>
    <property type="evidence" value="ECO:0007669"/>
    <property type="project" value="InterPro"/>
</dbReference>
<gene>
    <name evidence="2" type="ORF">N8K70_03110</name>
</gene>
<dbReference type="Proteomes" id="UP001305498">
    <property type="component" value="Chromosome"/>
</dbReference>
<reference evidence="2 3" key="1">
    <citation type="submission" date="2023-02" db="EMBL/GenBank/DDBJ databases">
        <title>Microbacterium betulae sp. nov., isolated from birch wood.</title>
        <authorList>
            <person name="Pasciak M."/>
            <person name="Pawlik K.J."/>
            <person name="Martynowski D."/>
            <person name="Laczmanski L."/>
            <person name="Ciekot J."/>
            <person name="Szponar B."/>
            <person name="Wojcik-Fatla A."/>
            <person name="Mackiewicz B."/>
            <person name="Farian E."/>
            <person name="Cholewa G."/>
            <person name="Cholewa A."/>
            <person name="Dutkiewicz J."/>
        </authorList>
    </citation>
    <scope>NUCLEOTIDE SEQUENCE [LARGE SCALE GENOMIC DNA]</scope>
    <source>
        <strain evidence="2 3">AB</strain>
    </source>
</reference>
<dbReference type="PANTHER" id="PTHR13170">
    <property type="entry name" value="O-GLCNACASE"/>
    <property type="match status" value="1"/>
</dbReference>
<evidence type="ECO:0000313" key="3">
    <source>
        <dbReference type="Proteomes" id="UP001305498"/>
    </source>
</evidence>
<evidence type="ECO:0000313" key="2">
    <source>
        <dbReference type="EMBL" id="WOF23682.1"/>
    </source>
</evidence>
<sequence>MTSVIRPYRPADRAALGDVCVRTADAGGDATGLLSDDGLWPALFFFPYADRHPDLAFTVETDGRAAGYLVCAPDTVAFETWFLDEWWPAHAERFPHPGDATGREADLLRYASGRGRETPPYVAGHPAHLHIDLLPGAQGQGVGRRLIGLLQDALRERGVPGVHLGADPANAGALVFYERLGFTRLPGEGSAVFVRSLR</sequence>
<name>A0AA97I6Z5_9MICO</name>
<dbReference type="Pfam" id="PF00583">
    <property type="entry name" value="Acetyltransf_1"/>
    <property type="match status" value="1"/>
</dbReference>
<feature type="domain" description="N-acetyltransferase" evidence="1">
    <location>
        <begin position="3"/>
        <end position="198"/>
    </location>
</feature>
<dbReference type="EMBL" id="CP118157">
    <property type="protein sequence ID" value="WOF23682.1"/>
    <property type="molecule type" value="Genomic_DNA"/>
</dbReference>
<dbReference type="Gene3D" id="3.40.630.30">
    <property type="match status" value="1"/>
</dbReference>
<dbReference type="KEGG" id="mbet:N8K70_03110"/>
<dbReference type="InterPro" id="IPR051822">
    <property type="entry name" value="Glycosyl_Hydrolase_84"/>
</dbReference>
<organism evidence="2 3">
    <name type="scientific">Microbacterium betulae</name>
    <dbReference type="NCBI Taxonomy" id="2981139"/>
    <lineage>
        <taxon>Bacteria</taxon>
        <taxon>Bacillati</taxon>
        <taxon>Actinomycetota</taxon>
        <taxon>Actinomycetes</taxon>
        <taxon>Micrococcales</taxon>
        <taxon>Microbacteriaceae</taxon>
        <taxon>Microbacterium</taxon>
    </lineage>
</organism>
<evidence type="ECO:0000259" key="1">
    <source>
        <dbReference type="PROSITE" id="PS51186"/>
    </source>
</evidence>
<proteinExistence type="predicted"/>
<keyword evidence="3" id="KW-1185">Reference proteome</keyword>
<dbReference type="SUPFAM" id="SSF55729">
    <property type="entry name" value="Acyl-CoA N-acyltransferases (Nat)"/>
    <property type="match status" value="1"/>
</dbReference>
<protein>
    <submittedName>
        <fullName evidence="2">GNAT family N-acetyltransferase</fullName>
    </submittedName>
</protein>
<dbReference type="InterPro" id="IPR016181">
    <property type="entry name" value="Acyl_CoA_acyltransferase"/>
</dbReference>
<accession>A0AA97I6Z5</accession>
<dbReference type="InterPro" id="IPR000182">
    <property type="entry name" value="GNAT_dom"/>
</dbReference>
<dbReference type="AlphaFoldDB" id="A0AA97I6Z5"/>
<dbReference type="PROSITE" id="PS51186">
    <property type="entry name" value="GNAT"/>
    <property type="match status" value="1"/>
</dbReference>
<dbReference type="PANTHER" id="PTHR13170:SF16">
    <property type="entry name" value="PROTEIN O-GLCNACASE"/>
    <property type="match status" value="1"/>
</dbReference>
<dbReference type="RefSeq" id="WP_317140154.1">
    <property type="nucleotide sequence ID" value="NZ_CP118157.1"/>
</dbReference>
<dbReference type="CDD" id="cd04301">
    <property type="entry name" value="NAT_SF"/>
    <property type="match status" value="1"/>
</dbReference>